<feature type="compositionally biased region" description="Basic and acidic residues" evidence="1">
    <location>
        <begin position="1"/>
        <end position="12"/>
    </location>
</feature>
<gene>
    <name evidence="2" type="primary">CMSS1</name>
    <name evidence="2" type="ORF">CU098_012639</name>
</gene>
<dbReference type="EMBL" id="PJQM01000066">
    <property type="protein sequence ID" value="RCI06898.1"/>
    <property type="molecule type" value="Genomic_DNA"/>
</dbReference>
<dbReference type="GO" id="GO:0030686">
    <property type="term" value="C:90S preribosome"/>
    <property type="evidence" value="ECO:0007669"/>
    <property type="project" value="TreeGrafter"/>
</dbReference>
<dbReference type="PANTHER" id="PTHR24030">
    <property type="entry name" value="PROTEIN CMSS1"/>
    <property type="match status" value="1"/>
</dbReference>
<dbReference type="GO" id="GO:0005634">
    <property type="term" value="C:nucleus"/>
    <property type="evidence" value="ECO:0007669"/>
    <property type="project" value="TreeGrafter"/>
</dbReference>
<feature type="region of interest" description="Disordered" evidence="1">
    <location>
        <begin position="1"/>
        <end position="77"/>
    </location>
</feature>
<dbReference type="OrthoDB" id="1929311at2759"/>
<organism evidence="2 3">
    <name type="scientific">Rhizopus stolonifer</name>
    <name type="common">Rhizopus nigricans</name>
    <dbReference type="NCBI Taxonomy" id="4846"/>
    <lineage>
        <taxon>Eukaryota</taxon>
        <taxon>Fungi</taxon>
        <taxon>Fungi incertae sedis</taxon>
        <taxon>Mucoromycota</taxon>
        <taxon>Mucoromycotina</taxon>
        <taxon>Mucoromycetes</taxon>
        <taxon>Mucorales</taxon>
        <taxon>Mucorineae</taxon>
        <taxon>Rhizopodaceae</taxon>
        <taxon>Rhizopus</taxon>
    </lineage>
</organism>
<proteinExistence type="predicted"/>
<evidence type="ECO:0000313" key="2">
    <source>
        <dbReference type="EMBL" id="RCI06898.1"/>
    </source>
</evidence>
<evidence type="ECO:0000256" key="1">
    <source>
        <dbReference type="SAM" id="MobiDB-lite"/>
    </source>
</evidence>
<reference evidence="2 3" key="1">
    <citation type="journal article" date="2018" name="G3 (Bethesda)">
        <title>Phylogenetic and Phylogenomic Definition of Rhizopus Species.</title>
        <authorList>
            <person name="Gryganskyi A.P."/>
            <person name="Golan J."/>
            <person name="Dolatabadi S."/>
            <person name="Mondo S."/>
            <person name="Robb S."/>
            <person name="Idnurm A."/>
            <person name="Muszewska A."/>
            <person name="Steczkiewicz K."/>
            <person name="Masonjones S."/>
            <person name="Liao H.L."/>
            <person name="Gajdeczka M.T."/>
            <person name="Anike F."/>
            <person name="Vuek A."/>
            <person name="Anishchenko I.M."/>
            <person name="Voigt K."/>
            <person name="de Hoog G.S."/>
            <person name="Smith M.E."/>
            <person name="Heitman J."/>
            <person name="Vilgalys R."/>
            <person name="Stajich J.E."/>
        </authorList>
    </citation>
    <scope>NUCLEOTIDE SEQUENCE [LARGE SCALE GENOMIC DNA]</scope>
    <source>
        <strain evidence="2 3">LSU 92-RS-03</strain>
    </source>
</reference>
<dbReference type="InterPro" id="IPR032704">
    <property type="entry name" value="Cms1"/>
</dbReference>
<name>A0A367KXG0_RHIST</name>
<dbReference type="Proteomes" id="UP000253551">
    <property type="component" value="Unassembled WGS sequence"/>
</dbReference>
<dbReference type="SUPFAM" id="SSF52540">
    <property type="entry name" value="P-loop containing nucleoside triphosphate hydrolases"/>
    <property type="match status" value="1"/>
</dbReference>
<sequence length="279" mass="31597">MSQVENKRKQPSGDDFEDDFQEDAIVYSENEEAVSDNELASGTDMKPKETPASEEPPKKKKKKQPKKKKGPSNPFDTINIWQENTTVQAEYLADRQKLALPNLSSVELEEQQLLESNLVNNENFKQEHVLDALPNYVKYGVAGHKKLNKKPTVHASPVALIVTHSAIRAVDLARALKEFSSTAKIAKLFAKHFKIEEQVEFLDREAIHLGVGTPNRLLTLVDQGHLKLDNLELVVIDTERNPKRFNIFDLQEVRSDLFNFLGQHIAPFMKNGKTKVGLF</sequence>
<dbReference type="InterPro" id="IPR027417">
    <property type="entry name" value="P-loop_NTPase"/>
</dbReference>
<feature type="compositionally biased region" description="Basic and acidic residues" evidence="1">
    <location>
        <begin position="45"/>
        <end position="57"/>
    </location>
</feature>
<accession>A0A367KXG0</accession>
<keyword evidence="3" id="KW-1185">Reference proteome</keyword>
<dbReference type="PANTHER" id="PTHR24030:SF0">
    <property type="entry name" value="PROTEIN CMSS1"/>
    <property type="match status" value="1"/>
</dbReference>
<comment type="caution">
    <text evidence="2">The sequence shown here is derived from an EMBL/GenBank/DDBJ whole genome shotgun (WGS) entry which is preliminary data.</text>
</comment>
<protein>
    <submittedName>
        <fullName evidence="2">Cms1 ribosomal small subunit</fullName>
    </submittedName>
</protein>
<dbReference type="STRING" id="4846.A0A367KXG0"/>
<dbReference type="AlphaFoldDB" id="A0A367KXG0"/>
<evidence type="ECO:0000313" key="3">
    <source>
        <dbReference type="Proteomes" id="UP000253551"/>
    </source>
</evidence>
<dbReference type="Pfam" id="PF14617">
    <property type="entry name" value="CMS1"/>
    <property type="match status" value="1"/>
</dbReference>
<dbReference type="Gene3D" id="3.40.50.300">
    <property type="entry name" value="P-loop containing nucleotide triphosphate hydrolases"/>
    <property type="match status" value="1"/>
</dbReference>
<feature type="compositionally biased region" description="Basic residues" evidence="1">
    <location>
        <begin position="58"/>
        <end position="70"/>
    </location>
</feature>